<feature type="compositionally biased region" description="Basic residues" evidence="1">
    <location>
        <begin position="172"/>
        <end position="186"/>
    </location>
</feature>
<name>A0A4S2LMD4_OPIFE</name>
<feature type="compositionally biased region" description="Basic residues" evidence="1">
    <location>
        <begin position="57"/>
        <end position="71"/>
    </location>
</feature>
<sequence>MPNANRSNSTVDSPPVSQSKDTECTQVITGPIHTHKQSRPQAPKSKRNRSRSESRPAKKRKVSMSKRRRSIIRDHKVKKCKMIVRKVCKLVGKPRKPIRPKASSILPRAIRKAKKATKTSPVKKSKVLSRKCNPGKMKKHSVKSKKKVRRNVTLKFRRGKHPSGIKCTVKNKVSRKRSRSVSRKPTGKISKTPTSKRYSSTHSVIRMISARVVPCANKQKTKSKKFVAHRSLSAEWAKRLRPRPLKTARFSCYRDACFSQSIEKPQPKKIKSAKSPRRKQVKKRKELPAVCGKNKNNTYRTSDFPVSNQNTATCSLEQLCDHGELMNNHCSSRFSESVIPNTINQADETILDTSDILVESA</sequence>
<dbReference type="EMBL" id="SJOL01006595">
    <property type="protein sequence ID" value="TGZ64820.1"/>
    <property type="molecule type" value="Genomic_DNA"/>
</dbReference>
<feature type="region of interest" description="Disordered" evidence="1">
    <location>
        <begin position="113"/>
        <end position="147"/>
    </location>
</feature>
<feature type="compositionally biased region" description="Polar residues" evidence="1">
    <location>
        <begin position="189"/>
        <end position="201"/>
    </location>
</feature>
<feature type="region of interest" description="Disordered" evidence="1">
    <location>
        <begin position="264"/>
        <end position="286"/>
    </location>
</feature>
<protein>
    <submittedName>
        <fullName evidence="2">Uncharacterized protein</fullName>
    </submittedName>
</protein>
<comment type="caution">
    <text evidence="2">The sequence shown here is derived from an EMBL/GenBank/DDBJ whole genome shotgun (WGS) entry which is preliminary data.</text>
</comment>
<proteinExistence type="predicted"/>
<reference evidence="2 3" key="1">
    <citation type="journal article" date="2019" name="BMC Genomics">
        <title>New insights from Opisthorchis felineus genome: update on genomics of the epidemiologically important liver flukes.</title>
        <authorList>
            <person name="Ershov N.I."/>
            <person name="Mordvinov V.A."/>
            <person name="Prokhortchouk E.B."/>
            <person name="Pakharukova M.Y."/>
            <person name="Gunbin K.V."/>
            <person name="Ustyantsev K."/>
            <person name="Genaev M.A."/>
            <person name="Blinov A.G."/>
            <person name="Mazur A."/>
            <person name="Boulygina E."/>
            <person name="Tsygankova S."/>
            <person name="Khrameeva E."/>
            <person name="Chekanov N."/>
            <person name="Fan G."/>
            <person name="Xiao A."/>
            <person name="Zhang H."/>
            <person name="Xu X."/>
            <person name="Yang H."/>
            <person name="Solovyev V."/>
            <person name="Lee S.M."/>
            <person name="Liu X."/>
            <person name="Afonnikov D.A."/>
            <person name="Skryabin K.G."/>
        </authorList>
    </citation>
    <scope>NUCLEOTIDE SEQUENCE [LARGE SCALE GENOMIC DNA]</scope>
    <source>
        <strain evidence="2">AK-0245</strain>
        <tissue evidence="2">Whole organism</tissue>
    </source>
</reference>
<organism evidence="2 3">
    <name type="scientific">Opisthorchis felineus</name>
    <dbReference type="NCBI Taxonomy" id="147828"/>
    <lineage>
        <taxon>Eukaryota</taxon>
        <taxon>Metazoa</taxon>
        <taxon>Spiralia</taxon>
        <taxon>Lophotrochozoa</taxon>
        <taxon>Platyhelminthes</taxon>
        <taxon>Trematoda</taxon>
        <taxon>Digenea</taxon>
        <taxon>Opisthorchiida</taxon>
        <taxon>Opisthorchiata</taxon>
        <taxon>Opisthorchiidae</taxon>
        <taxon>Opisthorchis</taxon>
    </lineage>
</organism>
<feature type="compositionally biased region" description="Polar residues" evidence="1">
    <location>
        <begin position="1"/>
        <end position="28"/>
    </location>
</feature>
<keyword evidence="3" id="KW-1185">Reference proteome</keyword>
<evidence type="ECO:0000313" key="3">
    <source>
        <dbReference type="Proteomes" id="UP000308267"/>
    </source>
</evidence>
<gene>
    <name evidence="2" type="ORF">CRM22_006190</name>
</gene>
<feature type="compositionally biased region" description="Basic residues" evidence="1">
    <location>
        <begin position="113"/>
        <end position="129"/>
    </location>
</feature>
<feature type="region of interest" description="Disordered" evidence="1">
    <location>
        <begin position="1"/>
        <end position="71"/>
    </location>
</feature>
<feature type="region of interest" description="Disordered" evidence="1">
    <location>
        <begin position="171"/>
        <end position="201"/>
    </location>
</feature>
<dbReference type="OrthoDB" id="10465369at2759"/>
<feature type="compositionally biased region" description="Basic residues" evidence="1">
    <location>
        <begin position="33"/>
        <end position="49"/>
    </location>
</feature>
<feature type="compositionally biased region" description="Basic residues" evidence="1">
    <location>
        <begin position="136"/>
        <end position="147"/>
    </location>
</feature>
<evidence type="ECO:0000256" key="1">
    <source>
        <dbReference type="SAM" id="MobiDB-lite"/>
    </source>
</evidence>
<accession>A0A4S2LMD4</accession>
<feature type="compositionally biased region" description="Basic residues" evidence="1">
    <location>
        <begin position="267"/>
        <end position="285"/>
    </location>
</feature>
<dbReference type="AlphaFoldDB" id="A0A4S2LMD4"/>
<dbReference type="Proteomes" id="UP000308267">
    <property type="component" value="Unassembled WGS sequence"/>
</dbReference>
<evidence type="ECO:0000313" key="2">
    <source>
        <dbReference type="EMBL" id="TGZ64820.1"/>
    </source>
</evidence>